<dbReference type="KEGG" id="fal:FRAAL0055"/>
<reference evidence="2 3" key="1">
    <citation type="journal article" date="2007" name="Genome Res.">
        <title>Genome characteristics of facultatively symbiotic Frankia sp. strains reflect host range and host plant biogeography.</title>
        <authorList>
            <person name="Normand P."/>
            <person name="Lapierre P."/>
            <person name="Tisa L.S."/>
            <person name="Gogarten J.P."/>
            <person name="Alloisio N."/>
            <person name="Bagnarol E."/>
            <person name="Bassi C.A."/>
            <person name="Berry A.M."/>
            <person name="Bickhart D.M."/>
            <person name="Choisne N."/>
            <person name="Couloux A."/>
            <person name="Cournoyer B."/>
            <person name="Cruveiller S."/>
            <person name="Daubin V."/>
            <person name="Demange N."/>
            <person name="Francino M.P."/>
            <person name="Goltsman E."/>
            <person name="Huang Y."/>
            <person name="Kopp O.R."/>
            <person name="Labarre L."/>
            <person name="Lapidus A."/>
            <person name="Lavire C."/>
            <person name="Marechal J."/>
            <person name="Martinez M."/>
            <person name="Mastronunzio J.E."/>
            <person name="Mullin B.C."/>
            <person name="Niemann J."/>
            <person name="Pujic P."/>
            <person name="Rawnsley T."/>
            <person name="Rouy Z."/>
            <person name="Schenowitz C."/>
            <person name="Sellstedt A."/>
            <person name="Tavares F."/>
            <person name="Tomkins J.P."/>
            <person name="Vallenet D."/>
            <person name="Valverde C."/>
            <person name="Wall L.G."/>
            <person name="Wang Y."/>
            <person name="Medigue C."/>
            <person name="Benson D.R."/>
        </authorList>
    </citation>
    <scope>NUCLEOTIDE SEQUENCE [LARGE SCALE GENOMIC DNA]</scope>
    <source>
        <strain evidence="3">DSM 45986 / CECT 9034 / ACN14a</strain>
    </source>
</reference>
<gene>
    <name evidence="2" type="ordered locus">FRAAL0055</name>
</gene>
<dbReference type="Proteomes" id="UP000000657">
    <property type="component" value="Chromosome"/>
</dbReference>
<dbReference type="AlphaFoldDB" id="Q0RUK1"/>
<evidence type="ECO:0000256" key="1">
    <source>
        <dbReference type="SAM" id="MobiDB-lite"/>
    </source>
</evidence>
<feature type="region of interest" description="Disordered" evidence="1">
    <location>
        <begin position="1"/>
        <end position="27"/>
    </location>
</feature>
<proteinExistence type="predicted"/>
<dbReference type="EMBL" id="CT573213">
    <property type="protein sequence ID" value="CAJ58738.1"/>
    <property type="molecule type" value="Genomic_DNA"/>
</dbReference>
<evidence type="ECO:0000313" key="3">
    <source>
        <dbReference type="Proteomes" id="UP000000657"/>
    </source>
</evidence>
<protein>
    <submittedName>
        <fullName evidence="2">Uncharacterized protein</fullName>
    </submittedName>
</protein>
<dbReference type="STRING" id="326424.FRAAL0055"/>
<evidence type="ECO:0000313" key="2">
    <source>
        <dbReference type="EMBL" id="CAJ58738.1"/>
    </source>
</evidence>
<name>Q0RUK1_FRAAA</name>
<organism evidence="2 3">
    <name type="scientific">Frankia alni (strain DSM 45986 / CECT 9034 / ACN14a)</name>
    <dbReference type="NCBI Taxonomy" id="326424"/>
    <lineage>
        <taxon>Bacteria</taxon>
        <taxon>Bacillati</taxon>
        <taxon>Actinomycetota</taxon>
        <taxon>Actinomycetes</taxon>
        <taxon>Frankiales</taxon>
        <taxon>Frankiaceae</taxon>
        <taxon>Frankia</taxon>
    </lineage>
</organism>
<sequence length="66" mass="7139">MPSHRPRLLTSGRPSHPTRVSPGVGWKVTDLSTPGTVPADGSLVRFEQHVCAARTVARLQRPSLGR</sequence>
<keyword evidence="3" id="KW-1185">Reference proteome</keyword>
<dbReference type="HOGENOM" id="CLU_2824819_0_0_11"/>
<accession>Q0RUK1</accession>